<dbReference type="EMBL" id="KZ308518">
    <property type="protein sequence ID" value="KAG8230924.1"/>
    <property type="molecule type" value="Genomic_DNA"/>
</dbReference>
<dbReference type="GO" id="GO:0000813">
    <property type="term" value="C:ESCRT I complex"/>
    <property type="evidence" value="ECO:0007669"/>
    <property type="project" value="InterPro"/>
</dbReference>
<evidence type="ECO:0000259" key="2">
    <source>
        <dbReference type="PROSITE" id="PS51497"/>
    </source>
</evidence>
<organism evidence="3 4">
    <name type="scientific">Ladona fulva</name>
    <name type="common">Scarce chaser dragonfly</name>
    <name type="synonym">Libellula fulva</name>
    <dbReference type="NCBI Taxonomy" id="123851"/>
    <lineage>
        <taxon>Eukaryota</taxon>
        <taxon>Metazoa</taxon>
        <taxon>Ecdysozoa</taxon>
        <taxon>Arthropoda</taxon>
        <taxon>Hexapoda</taxon>
        <taxon>Insecta</taxon>
        <taxon>Pterygota</taxon>
        <taxon>Palaeoptera</taxon>
        <taxon>Odonata</taxon>
        <taxon>Epiprocta</taxon>
        <taxon>Anisoptera</taxon>
        <taxon>Libelluloidea</taxon>
        <taxon>Libellulidae</taxon>
        <taxon>Ladona</taxon>
    </lineage>
</organism>
<feature type="compositionally biased region" description="Pro residues" evidence="1">
    <location>
        <begin position="60"/>
        <end position="82"/>
    </location>
</feature>
<feature type="region of interest" description="Disordered" evidence="1">
    <location>
        <begin position="1"/>
        <end position="89"/>
    </location>
</feature>
<reference evidence="3" key="2">
    <citation type="submission" date="2017-10" db="EMBL/GenBank/DDBJ databases">
        <title>Ladona fulva Genome sequencing and assembly.</title>
        <authorList>
            <person name="Murali S."/>
            <person name="Richards S."/>
            <person name="Bandaranaike D."/>
            <person name="Bellair M."/>
            <person name="Blankenburg K."/>
            <person name="Chao H."/>
            <person name="Dinh H."/>
            <person name="Doddapaneni H."/>
            <person name="Dugan-Rocha S."/>
            <person name="Elkadiri S."/>
            <person name="Gnanaolivu R."/>
            <person name="Hernandez B."/>
            <person name="Skinner E."/>
            <person name="Javaid M."/>
            <person name="Lee S."/>
            <person name="Li M."/>
            <person name="Ming W."/>
            <person name="Munidasa M."/>
            <person name="Muniz J."/>
            <person name="Nguyen L."/>
            <person name="Hughes D."/>
            <person name="Osuji N."/>
            <person name="Pu L.-L."/>
            <person name="Puazo M."/>
            <person name="Qu C."/>
            <person name="Quiroz J."/>
            <person name="Raj R."/>
            <person name="Weissenberger G."/>
            <person name="Xin Y."/>
            <person name="Zou X."/>
            <person name="Han Y."/>
            <person name="Worley K."/>
            <person name="Muzny D."/>
            <person name="Gibbs R."/>
        </authorList>
    </citation>
    <scope>NUCLEOTIDE SEQUENCE</scope>
    <source>
        <strain evidence="3">Sampled in the wild</strain>
    </source>
</reference>
<dbReference type="InterPro" id="IPR023340">
    <property type="entry name" value="UMA"/>
</dbReference>
<name>A0A8K0KB62_LADFU</name>
<protein>
    <recommendedName>
        <fullName evidence="2">UMA domain-containing protein</fullName>
    </recommendedName>
</protein>
<sequence length="150" mass="16385">LHNIKSPVPSPASNGFGPINSAESKSPSPPSAIRRSGVYPSTSPTPDSHEYEILSAAPRPTRPAPGPPLLPTRPPPPIPQTPPHTTTYANSKNYATLNAYQGLEGVPFILSPNFLEIADPQSLQMPAIKIRTKYQIDQEFSYDFRIERQT</sequence>
<dbReference type="AlphaFoldDB" id="A0A8K0KB62"/>
<feature type="non-terminal residue" evidence="3">
    <location>
        <position position="150"/>
    </location>
</feature>
<comment type="caution">
    <text evidence="3">The sequence shown here is derived from an EMBL/GenBank/DDBJ whole genome shotgun (WGS) entry which is preliminary data.</text>
</comment>
<dbReference type="InterPro" id="IPR018798">
    <property type="entry name" value="MVB12A/B"/>
</dbReference>
<evidence type="ECO:0000313" key="4">
    <source>
        <dbReference type="Proteomes" id="UP000792457"/>
    </source>
</evidence>
<dbReference type="OrthoDB" id="6021306at2759"/>
<dbReference type="Proteomes" id="UP000792457">
    <property type="component" value="Unassembled WGS sequence"/>
</dbReference>
<proteinExistence type="predicted"/>
<dbReference type="Pfam" id="PF10240">
    <property type="entry name" value="DUF2464"/>
    <property type="match status" value="1"/>
</dbReference>
<gene>
    <name evidence="3" type="ORF">J437_LFUL002956</name>
</gene>
<feature type="domain" description="UMA" evidence="2">
    <location>
        <begin position="103"/>
        <end position="150"/>
    </location>
</feature>
<evidence type="ECO:0000313" key="3">
    <source>
        <dbReference type="EMBL" id="KAG8230924.1"/>
    </source>
</evidence>
<keyword evidence="4" id="KW-1185">Reference proteome</keyword>
<dbReference type="PROSITE" id="PS51497">
    <property type="entry name" value="UMA"/>
    <property type="match status" value="1"/>
</dbReference>
<evidence type="ECO:0000256" key="1">
    <source>
        <dbReference type="SAM" id="MobiDB-lite"/>
    </source>
</evidence>
<accession>A0A8K0KB62</accession>
<reference evidence="3" key="1">
    <citation type="submission" date="2013-04" db="EMBL/GenBank/DDBJ databases">
        <authorList>
            <person name="Qu J."/>
            <person name="Murali S.C."/>
            <person name="Bandaranaike D."/>
            <person name="Bellair M."/>
            <person name="Blankenburg K."/>
            <person name="Chao H."/>
            <person name="Dinh H."/>
            <person name="Doddapaneni H."/>
            <person name="Downs B."/>
            <person name="Dugan-Rocha S."/>
            <person name="Elkadiri S."/>
            <person name="Gnanaolivu R.D."/>
            <person name="Hernandez B."/>
            <person name="Javaid M."/>
            <person name="Jayaseelan J.C."/>
            <person name="Lee S."/>
            <person name="Li M."/>
            <person name="Ming W."/>
            <person name="Munidasa M."/>
            <person name="Muniz J."/>
            <person name="Nguyen L."/>
            <person name="Ongeri F."/>
            <person name="Osuji N."/>
            <person name="Pu L.-L."/>
            <person name="Puazo M."/>
            <person name="Qu C."/>
            <person name="Quiroz J."/>
            <person name="Raj R."/>
            <person name="Weissenberger G."/>
            <person name="Xin Y."/>
            <person name="Zou X."/>
            <person name="Han Y."/>
            <person name="Richards S."/>
            <person name="Worley K."/>
            <person name="Muzny D."/>
            <person name="Gibbs R."/>
        </authorList>
    </citation>
    <scope>NUCLEOTIDE SEQUENCE</scope>
    <source>
        <strain evidence="3">Sampled in the wild</strain>
    </source>
</reference>